<dbReference type="EMBL" id="CAJNOQ010008170">
    <property type="protein sequence ID" value="CAF1190110.1"/>
    <property type="molecule type" value="Genomic_DNA"/>
</dbReference>
<dbReference type="Proteomes" id="UP000663829">
    <property type="component" value="Unassembled WGS sequence"/>
</dbReference>
<sequence length="104" mass="12459">MHGFVWSSHAYHPTNSIDIIFKRDGRVCQISWFKSYAWLTFCKTKQKLYCFHCILAFERDVHPEADKNLKVAFIVDELDNWKKGTERFDIHEKTKSRVDCLYII</sequence>
<gene>
    <name evidence="2" type="ORF">GPM918_LOCUS23162</name>
    <name evidence="1" type="ORF">OVA965_LOCUS11289</name>
    <name evidence="4" type="ORF">SRO942_LOCUS23162</name>
    <name evidence="3" type="ORF">TMI583_LOCUS11285</name>
</gene>
<evidence type="ECO:0000313" key="1">
    <source>
        <dbReference type="EMBL" id="CAF0934078.1"/>
    </source>
</evidence>
<evidence type="ECO:0000313" key="2">
    <source>
        <dbReference type="EMBL" id="CAF1190110.1"/>
    </source>
</evidence>
<keyword evidence="5" id="KW-1185">Reference proteome</keyword>
<organism evidence="2 5">
    <name type="scientific">Didymodactylos carnosus</name>
    <dbReference type="NCBI Taxonomy" id="1234261"/>
    <lineage>
        <taxon>Eukaryota</taxon>
        <taxon>Metazoa</taxon>
        <taxon>Spiralia</taxon>
        <taxon>Gnathifera</taxon>
        <taxon>Rotifera</taxon>
        <taxon>Eurotatoria</taxon>
        <taxon>Bdelloidea</taxon>
        <taxon>Philodinida</taxon>
        <taxon>Philodinidae</taxon>
        <taxon>Didymodactylos</taxon>
    </lineage>
</organism>
<evidence type="ECO:0000313" key="5">
    <source>
        <dbReference type="Proteomes" id="UP000663829"/>
    </source>
</evidence>
<dbReference type="EMBL" id="CAJNOK010004328">
    <property type="protein sequence ID" value="CAF0934078.1"/>
    <property type="molecule type" value="Genomic_DNA"/>
</dbReference>
<evidence type="ECO:0000313" key="4">
    <source>
        <dbReference type="EMBL" id="CAF3954392.1"/>
    </source>
</evidence>
<protein>
    <submittedName>
        <fullName evidence="2">Uncharacterized protein</fullName>
    </submittedName>
</protein>
<comment type="caution">
    <text evidence="2">The sequence shown here is derived from an EMBL/GenBank/DDBJ whole genome shotgun (WGS) entry which is preliminary data.</text>
</comment>
<dbReference type="Proteomes" id="UP000677228">
    <property type="component" value="Unassembled WGS sequence"/>
</dbReference>
<dbReference type="AlphaFoldDB" id="A0A814VLR1"/>
<dbReference type="EMBL" id="CAJOBC010008171">
    <property type="protein sequence ID" value="CAF3954392.1"/>
    <property type="molecule type" value="Genomic_DNA"/>
</dbReference>
<dbReference type="Proteomes" id="UP000682733">
    <property type="component" value="Unassembled WGS sequence"/>
</dbReference>
<dbReference type="EMBL" id="CAJOBA010004330">
    <property type="protein sequence ID" value="CAF3710031.1"/>
    <property type="molecule type" value="Genomic_DNA"/>
</dbReference>
<dbReference type="OrthoDB" id="9950531at2759"/>
<accession>A0A814VLR1</accession>
<reference evidence="2" key="1">
    <citation type="submission" date="2021-02" db="EMBL/GenBank/DDBJ databases">
        <authorList>
            <person name="Nowell W R."/>
        </authorList>
    </citation>
    <scope>NUCLEOTIDE SEQUENCE</scope>
</reference>
<proteinExistence type="predicted"/>
<name>A0A814VLR1_9BILA</name>
<evidence type="ECO:0000313" key="3">
    <source>
        <dbReference type="EMBL" id="CAF3710031.1"/>
    </source>
</evidence>
<dbReference type="Proteomes" id="UP000681722">
    <property type="component" value="Unassembled WGS sequence"/>
</dbReference>